<dbReference type="Proteomes" id="UP000824588">
    <property type="component" value="Chromosome"/>
</dbReference>
<protein>
    <submittedName>
        <fullName evidence="1">Uncharacterized protein</fullName>
    </submittedName>
</protein>
<reference evidence="1 2" key="1">
    <citation type="journal article" date="2022" name="Int. J. Syst. Evol. Microbiol.">
        <title>Pseudomonas germanica sp. nov., isolated from Iris germanica rhizomes.</title>
        <authorList>
            <person name="Atanasov K.E."/>
            <person name="Galbis D.M."/>
            <person name="Gallego J."/>
            <person name="Serpico A."/>
            <person name="Bosch M."/>
            <person name="Altabella T."/>
            <person name="Ferrer A."/>
        </authorList>
    </citation>
    <scope>NUCLEOTIDE SEQUENCE [LARGE SCALE GENOMIC DNA]</scope>
    <source>
        <strain evidence="1 2">FIT28</strain>
    </source>
</reference>
<sequence length="249" mass="28176">MYIPASYNKHSKVFYRPVEAALRWCNLVAHETIILKESLTWPSTLHSTFPQWPCLHKNLDLIYDAIDNGELAYGWLGVTVSPGTKIDPALVTIRHNDLKLWMSIYHPDHRPSFLFFNIPSNSESVSIESYLALQADRDASRLKLEAIEQTYQSLLKDLQFVGLEKEKLSQLLNSKKQVSDRTEIVYLHIIGALLNLLLGRTPAGKPHSVFQSQAAIVDNLTAHHSNCIGITKRTLDEKFAAAKRSLSQN</sequence>
<dbReference type="EMBL" id="CP071586">
    <property type="protein sequence ID" value="QYY80535.1"/>
    <property type="molecule type" value="Genomic_DNA"/>
</dbReference>
<accession>A0ABX8YKX7</accession>
<keyword evidence="2" id="KW-1185">Reference proteome</keyword>
<name>A0ABX8YKX7_9PSED</name>
<gene>
    <name evidence="1" type="ORF">J0G10_22765</name>
</gene>
<evidence type="ECO:0000313" key="1">
    <source>
        <dbReference type="EMBL" id="QYY80535.1"/>
    </source>
</evidence>
<proteinExistence type="predicted"/>
<organism evidence="1 2">
    <name type="scientific">Pseudomonas germanica</name>
    <dbReference type="NCBI Taxonomy" id="2815720"/>
    <lineage>
        <taxon>Bacteria</taxon>
        <taxon>Pseudomonadati</taxon>
        <taxon>Pseudomonadota</taxon>
        <taxon>Gammaproteobacteria</taxon>
        <taxon>Pseudomonadales</taxon>
        <taxon>Pseudomonadaceae</taxon>
        <taxon>Pseudomonas</taxon>
    </lineage>
</organism>
<dbReference type="RefSeq" id="WP_220556788.1">
    <property type="nucleotide sequence ID" value="NZ_CP071586.1"/>
</dbReference>
<evidence type="ECO:0000313" key="2">
    <source>
        <dbReference type="Proteomes" id="UP000824588"/>
    </source>
</evidence>